<dbReference type="InterPro" id="IPR051054">
    <property type="entry name" value="SorC_transcr_regulators"/>
</dbReference>
<dbReference type="InterPro" id="IPR037171">
    <property type="entry name" value="NagB/RpiA_transferase-like"/>
</dbReference>
<reference evidence="7 8" key="1">
    <citation type="submission" date="2016-11" db="EMBL/GenBank/DDBJ databases">
        <authorList>
            <person name="Jaros S."/>
            <person name="Januszkiewicz K."/>
            <person name="Wedrychowicz H."/>
        </authorList>
    </citation>
    <scope>NUCLEOTIDE SEQUENCE [LARGE SCALE GENOMIC DNA]</scope>
    <source>
        <strain evidence="7 8">DSM 14828</strain>
    </source>
</reference>
<evidence type="ECO:0000259" key="6">
    <source>
        <dbReference type="Pfam" id="PF21715"/>
    </source>
</evidence>
<accession>A0A1M4V158</accession>
<dbReference type="RefSeq" id="WP_242945365.1">
    <property type="nucleotide sequence ID" value="NZ_FQTU01000004.1"/>
</dbReference>
<dbReference type="PANTHER" id="PTHR34294">
    <property type="entry name" value="TRANSCRIPTIONAL REGULATOR-RELATED"/>
    <property type="match status" value="1"/>
</dbReference>
<dbReference type="Pfam" id="PF21715">
    <property type="entry name" value="CggR_N"/>
    <property type="match status" value="1"/>
</dbReference>
<evidence type="ECO:0000256" key="4">
    <source>
        <dbReference type="ARBA" id="ARBA00023163"/>
    </source>
</evidence>
<dbReference type="Pfam" id="PF04198">
    <property type="entry name" value="Sugar-bind"/>
    <property type="match status" value="1"/>
</dbReference>
<dbReference type="EMBL" id="FQTU01000004">
    <property type="protein sequence ID" value="SHE62627.1"/>
    <property type="molecule type" value="Genomic_DNA"/>
</dbReference>
<dbReference type="GO" id="GO:0003677">
    <property type="term" value="F:DNA binding"/>
    <property type="evidence" value="ECO:0007669"/>
    <property type="project" value="UniProtKB-KW"/>
</dbReference>
<evidence type="ECO:0000256" key="1">
    <source>
        <dbReference type="ARBA" id="ARBA00010466"/>
    </source>
</evidence>
<keyword evidence="4" id="KW-0804">Transcription</keyword>
<dbReference type="InterPro" id="IPR007324">
    <property type="entry name" value="Sugar-bd_dom_put"/>
</dbReference>
<evidence type="ECO:0000256" key="3">
    <source>
        <dbReference type="ARBA" id="ARBA00023125"/>
    </source>
</evidence>
<evidence type="ECO:0000259" key="5">
    <source>
        <dbReference type="Pfam" id="PF04198"/>
    </source>
</evidence>
<evidence type="ECO:0000313" key="7">
    <source>
        <dbReference type="EMBL" id="SHE62627.1"/>
    </source>
</evidence>
<dbReference type="SUPFAM" id="SSF46785">
    <property type="entry name" value="Winged helix' DNA-binding domain"/>
    <property type="match status" value="1"/>
</dbReference>
<dbReference type="AlphaFoldDB" id="A0A1M4V158"/>
<keyword evidence="8" id="KW-1185">Reference proteome</keyword>
<protein>
    <submittedName>
        <fullName evidence="7">Central glycolytic genes regulator</fullName>
    </submittedName>
</protein>
<gene>
    <name evidence="7" type="ORF">SAMN02746064_00883</name>
</gene>
<evidence type="ECO:0000256" key="2">
    <source>
        <dbReference type="ARBA" id="ARBA00023015"/>
    </source>
</evidence>
<keyword evidence="3" id="KW-0238">DNA-binding</keyword>
<keyword evidence="2" id="KW-0805">Transcription regulation</keyword>
<proteinExistence type="inferred from homology"/>
<dbReference type="Gene3D" id="3.40.50.1360">
    <property type="match status" value="1"/>
</dbReference>
<organism evidence="7 8">
    <name type="scientific">Alkalibacter saccharofermentans DSM 14828</name>
    <dbReference type="NCBI Taxonomy" id="1120975"/>
    <lineage>
        <taxon>Bacteria</taxon>
        <taxon>Bacillati</taxon>
        <taxon>Bacillota</taxon>
        <taxon>Clostridia</taxon>
        <taxon>Eubacteriales</taxon>
        <taxon>Eubacteriaceae</taxon>
        <taxon>Alkalibacter</taxon>
    </lineage>
</organism>
<feature type="domain" description="CggR N-terminal DNA binding" evidence="6">
    <location>
        <begin position="21"/>
        <end position="90"/>
    </location>
</feature>
<dbReference type="STRING" id="1120975.SAMN02746064_00883"/>
<dbReference type="Proteomes" id="UP000184251">
    <property type="component" value="Unassembled WGS sequence"/>
</dbReference>
<dbReference type="GO" id="GO:0030246">
    <property type="term" value="F:carbohydrate binding"/>
    <property type="evidence" value="ECO:0007669"/>
    <property type="project" value="InterPro"/>
</dbReference>
<comment type="similarity">
    <text evidence="1">Belongs to the SorC transcriptional regulatory family.</text>
</comment>
<dbReference type="InterPro" id="IPR036390">
    <property type="entry name" value="WH_DNA-bd_sf"/>
</dbReference>
<evidence type="ECO:0000313" key="8">
    <source>
        <dbReference type="Proteomes" id="UP000184251"/>
    </source>
</evidence>
<dbReference type="InterPro" id="IPR048715">
    <property type="entry name" value="CggR_N"/>
</dbReference>
<dbReference type="PANTHER" id="PTHR34294:SF5">
    <property type="entry name" value="CENTRAL GLYCOLYTIC GENES REGULATOR"/>
    <property type="match status" value="1"/>
</dbReference>
<name>A0A1M4V158_9FIRM</name>
<dbReference type="Gene3D" id="1.10.10.10">
    <property type="entry name" value="Winged helix-like DNA-binding domain superfamily/Winged helix DNA-binding domain"/>
    <property type="match status" value="1"/>
</dbReference>
<dbReference type="InterPro" id="IPR036388">
    <property type="entry name" value="WH-like_DNA-bd_sf"/>
</dbReference>
<feature type="domain" description="Sugar-binding" evidence="5">
    <location>
        <begin position="96"/>
        <end position="338"/>
    </location>
</feature>
<dbReference type="SUPFAM" id="SSF100950">
    <property type="entry name" value="NagB/RpiA/CoA transferase-like"/>
    <property type="match status" value="1"/>
</dbReference>
<sequence length="345" mass="38495">MDKEQFIDVQKRILPEIVDLMELRYNILSQLKANQPIGRRHLSTELDVSERHIRNEIDFFHKEGFVEVERQGIMLTELGDEVLNQLKEIIYSYKNFESLTEQLEEVLGIKKVVIVPGDSSKNKLVINFMGEKAAKYIAGIIKSESVIGITGGSSVASVARNMPELHYPKVTVLPVRGGIGKSHSTQANSIVSMLAAKLGAQKEMLHIPDNIEKELLDALKAYPDIKSVFDRFKDIDIMIFGIGRADEMAQARNLPEEKIARILNSNAVSEAFGHYFDKDGSMIFPSSSVGITLDDYKNIDNIVAIAGGADKAQAIIATSRVRKDMVLITDESAAKQIIYILKEEF</sequence>